<protein>
    <recommendedName>
        <fullName evidence="3">DUF4468 domain-containing protein</fullName>
    </recommendedName>
</protein>
<dbReference type="STRING" id="1217705.F900_01870"/>
<evidence type="ECO:0000313" key="1">
    <source>
        <dbReference type="EMBL" id="ENX00886.1"/>
    </source>
</evidence>
<dbReference type="AlphaFoldDB" id="N9N5H4"/>
<sequence>MSNFQKAILICITTLSISACNNPFKNKFEAEFCWAESAKKSEYDVIKQNIDLFAVNAAKKYWTESGLEWTPTETEKVKKMLRYKITNHYVKAVSEDGNSISCGATVNVLINAGTEEKTALSTTSNMVFDLYKSENNTFTTIITENDLIKLKALMNIVSMNDALQNQASEYWNESSKN</sequence>
<dbReference type="Proteomes" id="UP000013248">
    <property type="component" value="Unassembled WGS sequence"/>
</dbReference>
<dbReference type="RefSeq" id="WP_005216943.1">
    <property type="nucleotide sequence ID" value="NZ_KB850089.1"/>
</dbReference>
<dbReference type="PROSITE" id="PS51257">
    <property type="entry name" value="PROKAR_LIPOPROTEIN"/>
    <property type="match status" value="1"/>
</dbReference>
<gene>
    <name evidence="1" type="ORF">F900_01870</name>
</gene>
<organism evidence="1 2">
    <name type="scientific">Acinetobacter modestus</name>
    <dbReference type="NCBI Taxonomy" id="1776740"/>
    <lineage>
        <taxon>Bacteria</taxon>
        <taxon>Pseudomonadati</taxon>
        <taxon>Pseudomonadota</taxon>
        <taxon>Gammaproteobacteria</taxon>
        <taxon>Moraxellales</taxon>
        <taxon>Moraxellaceae</taxon>
        <taxon>Acinetobacter</taxon>
    </lineage>
</organism>
<reference evidence="1 2" key="1">
    <citation type="submission" date="2013-02" db="EMBL/GenBank/DDBJ databases">
        <title>The Genome Sequence of Acinetobacter sp. ANC 3862.</title>
        <authorList>
            <consortium name="The Broad Institute Genome Sequencing Platform"/>
            <consortium name="The Broad Institute Genome Sequencing Center for Infectious Disease"/>
            <person name="Cerqueira G."/>
            <person name="Feldgarden M."/>
            <person name="Courvalin P."/>
            <person name="Perichon B."/>
            <person name="Grillot-Courvalin C."/>
            <person name="Clermont D."/>
            <person name="Rocha E."/>
            <person name="Yoon E.-J."/>
            <person name="Nemec A."/>
            <person name="Walker B."/>
            <person name="Young S.K."/>
            <person name="Zeng Q."/>
            <person name="Gargeya S."/>
            <person name="Fitzgerald M."/>
            <person name="Haas B."/>
            <person name="Abouelleil A."/>
            <person name="Alvarado L."/>
            <person name="Arachchi H.M."/>
            <person name="Berlin A.M."/>
            <person name="Chapman S.B."/>
            <person name="Dewar J."/>
            <person name="Goldberg J."/>
            <person name="Griggs A."/>
            <person name="Gujja S."/>
            <person name="Hansen M."/>
            <person name="Howarth C."/>
            <person name="Imamovic A."/>
            <person name="Larimer J."/>
            <person name="McCowan C."/>
            <person name="Murphy C."/>
            <person name="Neiman D."/>
            <person name="Pearson M."/>
            <person name="Priest M."/>
            <person name="Roberts A."/>
            <person name="Saif S."/>
            <person name="Shea T."/>
            <person name="Sisk P."/>
            <person name="Sykes S."/>
            <person name="Wortman J."/>
            <person name="Nusbaum C."/>
            <person name="Birren B."/>
        </authorList>
    </citation>
    <scope>NUCLEOTIDE SEQUENCE [LARGE SCALE GENOMIC DNA]</scope>
    <source>
        <strain evidence="1 2">ANC 3862</strain>
    </source>
</reference>
<comment type="caution">
    <text evidence="1">The sequence shown here is derived from an EMBL/GenBank/DDBJ whole genome shotgun (WGS) entry which is preliminary data.</text>
</comment>
<dbReference type="HOGENOM" id="CLU_1514758_0_0_6"/>
<evidence type="ECO:0000313" key="2">
    <source>
        <dbReference type="Proteomes" id="UP000013248"/>
    </source>
</evidence>
<dbReference type="PATRIC" id="fig|1217705.3.peg.1819"/>
<dbReference type="EMBL" id="APRP01000018">
    <property type="protein sequence ID" value="ENX00886.1"/>
    <property type="molecule type" value="Genomic_DNA"/>
</dbReference>
<name>N9N5H4_9GAMM</name>
<proteinExistence type="predicted"/>
<accession>N9N5H4</accession>
<evidence type="ECO:0008006" key="3">
    <source>
        <dbReference type="Google" id="ProtNLM"/>
    </source>
</evidence>